<keyword evidence="3" id="KW-1185">Reference proteome</keyword>
<dbReference type="STRING" id="1610489.SAMN06295981_0064"/>
<feature type="transmembrane region" description="Helical" evidence="1">
    <location>
        <begin position="18"/>
        <end position="38"/>
    </location>
</feature>
<feature type="transmembrane region" description="Helical" evidence="1">
    <location>
        <begin position="58"/>
        <end position="82"/>
    </location>
</feature>
<keyword evidence="1" id="KW-1133">Transmembrane helix</keyword>
<keyword evidence="1" id="KW-0472">Membrane</keyword>
<keyword evidence="1" id="KW-0812">Transmembrane</keyword>
<evidence type="ECO:0000313" key="3">
    <source>
        <dbReference type="Proteomes" id="UP000193309"/>
    </source>
</evidence>
<name>A0A1X7HVV1_9CORY</name>
<sequence length="87" mass="9572">MAVFAVARRSGGGGRGFPWFWVVFPLTMLAVAASTMFWAGFGPDTFDVFGGPGHDHFFFWNLATTAWPILALLGAALSVRVWHKGRR</sequence>
<dbReference type="AlphaFoldDB" id="A0A1X7HVV1"/>
<gene>
    <name evidence="2" type="ORF">SAMN06295981_0064</name>
</gene>
<reference evidence="3" key="1">
    <citation type="submission" date="2017-04" db="EMBL/GenBank/DDBJ databases">
        <authorList>
            <person name="Varghese N."/>
            <person name="Submissions S."/>
        </authorList>
    </citation>
    <scope>NUCLEOTIDE SEQUENCE [LARGE SCALE GENOMIC DNA]</scope>
    <source>
        <strain evidence="3">VDS</strain>
    </source>
</reference>
<evidence type="ECO:0000256" key="1">
    <source>
        <dbReference type="SAM" id="Phobius"/>
    </source>
</evidence>
<evidence type="ECO:0000313" key="2">
    <source>
        <dbReference type="EMBL" id="SMG05818.1"/>
    </source>
</evidence>
<accession>A0A1X7HVV1</accession>
<dbReference type="Proteomes" id="UP000193309">
    <property type="component" value="Unassembled WGS sequence"/>
</dbReference>
<organism evidence="2 3">
    <name type="scientific">Corynebacterium pollutisoli</name>
    <dbReference type="NCBI Taxonomy" id="1610489"/>
    <lineage>
        <taxon>Bacteria</taxon>
        <taxon>Bacillati</taxon>
        <taxon>Actinomycetota</taxon>
        <taxon>Actinomycetes</taxon>
        <taxon>Mycobacteriales</taxon>
        <taxon>Corynebacteriaceae</taxon>
        <taxon>Corynebacterium</taxon>
    </lineage>
</organism>
<dbReference type="EMBL" id="FXAR01000001">
    <property type="protein sequence ID" value="SMG05818.1"/>
    <property type="molecule type" value="Genomic_DNA"/>
</dbReference>
<proteinExistence type="predicted"/>
<protein>
    <submittedName>
        <fullName evidence="2">Uncharacterized protein</fullName>
    </submittedName>
</protein>